<keyword evidence="3" id="KW-1185">Reference proteome</keyword>
<feature type="compositionally biased region" description="Low complexity" evidence="1">
    <location>
        <begin position="41"/>
        <end position="50"/>
    </location>
</feature>
<reference evidence="2" key="1">
    <citation type="submission" date="2019-04" db="EMBL/GenBank/DDBJ databases">
        <title>Sequencing of skin fungus with MAO and IRED activity.</title>
        <authorList>
            <person name="Marsaioli A.J."/>
            <person name="Bonatto J.M.C."/>
            <person name="Reis Junior O."/>
        </authorList>
    </citation>
    <scope>NUCLEOTIDE SEQUENCE</scope>
    <source>
        <strain evidence="2">30M1</strain>
    </source>
</reference>
<feature type="region of interest" description="Disordered" evidence="1">
    <location>
        <begin position="1"/>
        <end position="65"/>
    </location>
</feature>
<evidence type="ECO:0000313" key="2">
    <source>
        <dbReference type="EMBL" id="KAF3009673.1"/>
    </source>
</evidence>
<dbReference type="AlphaFoldDB" id="A0A9P4TMJ2"/>
<evidence type="ECO:0000313" key="3">
    <source>
        <dbReference type="Proteomes" id="UP000801428"/>
    </source>
</evidence>
<gene>
    <name evidence="2" type="ORF">E8E13_008233</name>
</gene>
<sequence>MFEDSDRIFKTQQQSQQQPEQCQQTPQQPTMLLLSPPPYTTPSSPSSQPQTPHPHNDDYRCTITPSPPDTTTVHISILLHTHLDTDRIPCWRVRRRLIALDQPICSHRCTSDPAFFRAVRRRMNTLCISFGSREYLPFFGRWTSKSRTWRCGVKGCNMEAWICEDRDTGVLRLNAKTQWSGELREGDREALEGVRRRAVLGGGLVEG</sequence>
<dbReference type="EMBL" id="SWKU01000002">
    <property type="protein sequence ID" value="KAF3009673.1"/>
    <property type="molecule type" value="Genomic_DNA"/>
</dbReference>
<dbReference type="Proteomes" id="UP000801428">
    <property type="component" value="Unassembled WGS sequence"/>
</dbReference>
<feature type="compositionally biased region" description="Low complexity" evidence="1">
    <location>
        <begin position="11"/>
        <end position="34"/>
    </location>
</feature>
<protein>
    <submittedName>
        <fullName evidence="2">Uncharacterized protein</fullName>
    </submittedName>
</protein>
<organism evidence="2 3">
    <name type="scientific">Curvularia kusanoi</name>
    <name type="common">Cochliobolus kusanoi</name>
    <dbReference type="NCBI Taxonomy" id="90978"/>
    <lineage>
        <taxon>Eukaryota</taxon>
        <taxon>Fungi</taxon>
        <taxon>Dikarya</taxon>
        <taxon>Ascomycota</taxon>
        <taxon>Pezizomycotina</taxon>
        <taxon>Dothideomycetes</taxon>
        <taxon>Pleosporomycetidae</taxon>
        <taxon>Pleosporales</taxon>
        <taxon>Pleosporineae</taxon>
        <taxon>Pleosporaceae</taxon>
        <taxon>Curvularia</taxon>
    </lineage>
</organism>
<proteinExistence type="predicted"/>
<accession>A0A9P4TMJ2</accession>
<name>A0A9P4TMJ2_CURKU</name>
<dbReference type="OrthoDB" id="3763311at2759"/>
<comment type="caution">
    <text evidence="2">The sequence shown here is derived from an EMBL/GenBank/DDBJ whole genome shotgun (WGS) entry which is preliminary data.</text>
</comment>
<evidence type="ECO:0000256" key="1">
    <source>
        <dbReference type="SAM" id="MobiDB-lite"/>
    </source>
</evidence>